<comment type="caution">
    <text evidence="4">The sequence shown here is derived from an EMBL/GenBank/DDBJ whole genome shotgun (WGS) entry which is preliminary data.</text>
</comment>
<dbReference type="SUPFAM" id="SSF46689">
    <property type="entry name" value="Homeodomain-like"/>
    <property type="match status" value="1"/>
</dbReference>
<dbReference type="AlphaFoldDB" id="A0A8J5JJ48"/>
<evidence type="ECO:0000256" key="2">
    <source>
        <dbReference type="SAM" id="MobiDB-lite"/>
    </source>
</evidence>
<feature type="region of interest" description="Disordered" evidence="2">
    <location>
        <begin position="60"/>
        <end position="82"/>
    </location>
</feature>
<keyword evidence="4" id="KW-0371">Homeobox</keyword>
<comment type="subcellular location">
    <subcellularLocation>
        <location evidence="1">Nucleus</location>
    </subcellularLocation>
</comment>
<name>A0A8J5JJ48_HOMAM</name>
<reference evidence="4" key="1">
    <citation type="journal article" date="2021" name="Sci. Adv.">
        <title>The American lobster genome reveals insights on longevity, neural, and immune adaptations.</title>
        <authorList>
            <person name="Polinski J.M."/>
            <person name="Zimin A.V."/>
            <person name="Clark K.F."/>
            <person name="Kohn A.B."/>
            <person name="Sadowski N."/>
            <person name="Timp W."/>
            <person name="Ptitsyn A."/>
            <person name="Khanna P."/>
            <person name="Romanova D.Y."/>
            <person name="Williams P."/>
            <person name="Greenwood S.J."/>
            <person name="Moroz L.L."/>
            <person name="Walt D.R."/>
            <person name="Bodnar A.G."/>
        </authorList>
    </citation>
    <scope>NUCLEOTIDE SEQUENCE</scope>
    <source>
        <strain evidence="4">GMGI-L3</strain>
    </source>
</reference>
<protein>
    <submittedName>
        <fullName evidence="4">Putative homeodomain-like HTH_23 containing protein 2</fullName>
    </submittedName>
</protein>
<feature type="compositionally biased region" description="Low complexity" evidence="2">
    <location>
        <begin position="73"/>
        <end position="82"/>
    </location>
</feature>
<organism evidence="4 5">
    <name type="scientific">Homarus americanus</name>
    <name type="common">American lobster</name>
    <dbReference type="NCBI Taxonomy" id="6706"/>
    <lineage>
        <taxon>Eukaryota</taxon>
        <taxon>Metazoa</taxon>
        <taxon>Ecdysozoa</taxon>
        <taxon>Arthropoda</taxon>
        <taxon>Crustacea</taxon>
        <taxon>Multicrustacea</taxon>
        <taxon>Malacostraca</taxon>
        <taxon>Eumalacostraca</taxon>
        <taxon>Eucarida</taxon>
        <taxon>Decapoda</taxon>
        <taxon>Pleocyemata</taxon>
        <taxon>Astacidea</taxon>
        <taxon>Nephropoidea</taxon>
        <taxon>Nephropidae</taxon>
        <taxon>Homarus</taxon>
    </lineage>
</organism>
<gene>
    <name evidence="4" type="primary">HTH23-L2</name>
    <name evidence="4" type="ORF">Hamer_G032014</name>
</gene>
<sequence length="123" mass="14449">MKTRILRRRAAAADRARVVWRWLSGESAKEISLESNTSISTIYRWVQQWKLDGTLGRRSYPRYSRRNQRDHNATTASSTQQQIATTGIDISRSLQLYYKPQILDHYLQGSVIKNIMYFHTKTE</sequence>
<evidence type="ECO:0000256" key="1">
    <source>
        <dbReference type="ARBA" id="ARBA00004123"/>
    </source>
</evidence>
<evidence type="ECO:0000313" key="4">
    <source>
        <dbReference type="EMBL" id="KAG7154074.1"/>
    </source>
</evidence>
<dbReference type="EMBL" id="JAHLQT010045541">
    <property type="protein sequence ID" value="KAG7154074.1"/>
    <property type="molecule type" value="Genomic_DNA"/>
</dbReference>
<dbReference type="Pfam" id="PF13518">
    <property type="entry name" value="HTH_28"/>
    <property type="match status" value="1"/>
</dbReference>
<dbReference type="InterPro" id="IPR055247">
    <property type="entry name" value="InsJ-like_HTH"/>
</dbReference>
<keyword evidence="5" id="KW-1185">Reference proteome</keyword>
<dbReference type="InterPro" id="IPR009057">
    <property type="entry name" value="Homeodomain-like_sf"/>
</dbReference>
<proteinExistence type="predicted"/>
<evidence type="ECO:0000259" key="3">
    <source>
        <dbReference type="Pfam" id="PF13518"/>
    </source>
</evidence>
<dbReference type="GO" id="GO:0005634">
    <property type="term" value="C:nucleus"/>
    <property type="evidence" value="ECO:0007669"/>
    <property type="project" value="UniProtKB-SubCell"/>
</dbReference>
<evidence type="ECO:0000313" key="5">
    <source>
        <dbReference type="Proteomes" id="UP000747542"/>
    </source>
</evidence>
<dbReference type="Gene3D" id="1.10.10.10">
    <property type="entry name" value="Winged helix-like DNA-binding domain superfamily/Winged helix DNA-binding domain"/>
    <property type="match status" value="1"/>
</dbReference>
<feature type="domain" description="Insertion element IS150 protein InsJ-like helix-turn-helix" evidence="3">
    <location>
        <begin position="15"/>
        <end position="54"/>
    </location>
</feature>
<dbReference type="GO" id="GO:0003677">
    <property type="term" value="F:DNA binding"/>
    <property type="evidence" value="ECO:0007669"/>
    <property type="project" value="UniProtKB-KW"/>
</dbReference>
<dbReference type="Proteomes" id="UP000747542">
    <property type="component" value="Unassembled WGS sequence"/>
</dbReference>
<accession>A0A8J5JJ48</accession>
<dbReference type="InterPro" id="IPR036388">
    <property type="entry name" value="WH-like_DNA-bd_sf"/>
</dbReference>
<keyword evidence="4" id="KW-0238">DNA-binding</keyword>